<dbReference type="KEGG" id="sre:PTSG_08784"/>
<dbReference type="Proteomes" id="UP000007799">
    <property type="component" value="Unassembled WGS sequence"/>
</dbReference>
<evidence type="ECO:0000313" key="5">
    <source>
        <dbReference type="Proteomes" id="UP000007799"/>
    </source>
</evidence>
<dbReference type="Gene3D" id="1.10.287.370">
    <property type="match status" value="1"/>
</dbReference>
<reference evidence="4" key="1">
    <citation type="submission" date="2009-08" db="EMBL/GenBank/DDBJ databases">
        <title>Annotation of Salpingoeca rosetta.</title>
        <authorList>
            <consortium name="The Broad Institute Genome Sequencing Platform"/>
            <person name="Russ C."/>
            <person name="Cuomo C."/>
            <person name="Burger G."/>
            <person name="Gray M.W."/>
            <person name="Holland P.W.H."/>
            <person name="King N."/>
            <person name="Lang F.B.F."/>
            <person name="Roger A.J."/>
            <person name="Ruiz-Trillo I."/>
            <person name="Young S.K."/>
            <person name="Zeng Q."/>
            <person name="Gargeya S."/>
            <person name="Alvarado L."/>
            <person name="Berlin A."/>
            <person name="Chapman S.B."/>
            <person name="Chen Z."/>
            <person name="Freedman E."/>
            <person name="Gellesch M."/>
            <person name="Goldberg J."/>
            <person name="Griggs A."/>
            <person name="Gujja S."/>
            <person name="Heilman E."/>
            <person name="Heiman D."/>
            <person name="Howarth C."/>
            <person name="Mehta T."/>
            <person name="Neiman D."/>
            <person name="Pearson M."/>
            <person name="Roberts A."/>
            <person name="Saif S."/>
            <person name="Shea T."/>
            <person name="Shenoy N."/>
            <person name="Sisk P."/>
            <person name="Stolte C."/>
            <person name="Sykes S."/>
            <person name="White J."/>
            <person name="Yandava C."/>
            <person name="Haas B."/>
            <person name="Nusbaum C."/>
            <person name="Birren B."/>
        </authorList>
    </citation>
    <scope>NUCLEOTIDE SEQUENCE [LARGE SCALE GENOMIC DNA]</scope>
    <source>
        <strain evidence="4">ATCC 50818</strain>
    </source>
</reference>
<dbReference type="Pfam" id="PF01920">
    <property type="entry name" value="Prefoldin_2"/>
    <property type="match status" value="1"/>
</dbReference>
<evidence type="ECO:0000256" key="1">
    <source>
        <dbReference type="ARBA" id="ARBA00008045"/>
    </source>
</evidence>
<dbReference type="GO" id="GO:0051082">
    <property type="term" value="F:unfolded protein binding"/>
    <property type="evidence" value="ECO:0007669"/>
    <property type="project" value="InterPro"/>
</dbReference>
<comment type="similarity">
    <text evidence="1">Belongs to the prefoldin subunit beta family.</text>
</comment>
<dbReference type="GO" id="GO:0016272">
    <property type="term" value="C:prefoldin complex"/>
    <property type="evidence" value="ECO:0007669"/>
    <property type="project" value="InterPro"/>
</dbReference>
<keyword evidence="2" id="KW-0143">Chaperone</keyword>
<proteinExistence type="inferred from homology"/>
<dbReference type="PANTHER" id="PTHR20903:SF0">
    <property type="entry name" value="PREFOLDIN SUBUNIT 1"/>
    <property type="match status" value="1"/>
</dbReference>
<dbReference type="RefSeq" id="XP_004990168.1">
    <property type="nucleotide sequence ID" value="XM_004990111.1"/>
</dbReference>
<sequence>MDPEVRKALEELSEVQQTTQSRMYLLEQQKAQKQHALRRSVLTAREVEPLNDTVPLYKSVGKMFVISDKDTIMNELEEIAKDADSSVKKLTEAQKKMEQSLKEQQESVRDLVRRKGGSA</sequence>
<dbReference type="EMBL" id="GL832979">
    <property type="protein sequence ID" value="EGD77692.1"/>
    <property type="molecule type" value="Genomic_DNA"/>
</dbReference>
<protein>
    <recommendedName>
        <fullName evidence="6">Prefoldin subunit 1</fullName>
    </recommendedName>
</protein>
<dbReference type="InParanoid" id="F2UKP3"/>
<evidence type="ECO:0000256" key="2">
    <source>
        <dbReference type="ARBA" id="ARBA00023186"/>
    </source>
</evidence>
<dbReference type="AlphaFoldDB" id="F2UKP3"/>
<dbReference type="FunCoup" id="F2UKP3">
    <property type="interactions" value="915"/>
</dbReference>
<dbReference type="GO" id="GO:0005737">
    <property type="term" value="C:cytoplasm"/>
    <property type="evidence" value="ECO:0007669"/>
    <property type="project" value="TreeGrafter"/>
</dbReference>
<name>F2UKP3_SALR5</name>
<dbReference type="InterPro" id="IPR009053">
    <property type="entry name" value="Prefoldin"/>
</dbReference>
<dbReference type="GO" id="GO:0044183">
    <property type="term" value="F:protein folding chaperone"/>
    <property type="evidence" value="ECO:0007669"/>
    <property type="project" value="TreeGrafter"/>
</dbReference>
<evidence type="ECO:0000256" key="3">
    <source>
        <dbReference type="SAM" id="MobiDB-lite"/>
    </source>
</evidence>
<keyword evidence="5" id="KW-1185">Reference proteome</keyword>
<feature type="region of interest" description="Disordered" evidence="3">
    <location>
        <begin position="96"/>
        <end position="119"/>
    </location>
</feature>
<feature type="compositionally biased region" description="Basic and acidic residues" evidence="3">
    <location>
        <begin position="96"/>
        <end position="113"/>
    </location>
</feature>
<dbReference type="STRING" id="946362.F2UKP3"/>
<dbReference type="OrthoDB" id="5242628at2759"/>
<accession>F2UKP3</accession>
<dbReference type="GeneID" id="16070721"/>
<evidence type="ECO:0000313" key="4">
    <source>
        <dbReference type="EMBL" id="EGD77692.1"/>
    </source>
</evidence>
<gene>
    <name evidence="4" type="ORF">PTSG_08784</name>
</gene>
<dbReference type="PANTHER" id="PTHR20903">
    <property type="entry name" value="PREFOLDIN SUBUNIT 1-RELATED"/>
    <property type="match status" value="1"/>
</dbReference>
<dbReference type="InterPro" id="IPR002777">
    <property type="entry name" value="PFD_beta-like"/>
</dbReference>
<evidence type="ECO:0008006" key="6">
    <source>
        <dbReference type="Google" id="ProtNLM"/>
    </source>
</evidence>
<dbReference type="SUPFAM" id="SSF46579">
    <property type="entry name" value="Prefoldin"/>
    <property type="match status" value="1"/>
</dbReference>
<organism evidence="5">
    <name type="scientific">Salpingoeca rosetta (strain ATCC 50818 / BSB-021)</name>
    <dbReference type="NCBI Taxonomy" id="946362"/>
    <lineage>
        <taxon>Eukaryota</taxon>
        <taxon>Choanoflagellata</taxon>
        <taxon>Craspedida</taxon>
        <taxon>Salpingoecidae</taxon>
        <taxon>Salpingoeca</taxon>
    </lineage>
</organism>